<dbReference type="Proteomes" id="UP001500359">
    <property type="component" value="Unassembled WGS sequence"/>
</dbReference>
<dbReference type="Pfam" id="PF04748">
    <property type="entry name" value="Polysacc_deac_2"/>
    <property type="match status" value="1"/>
</dbReference>
<dbReference type="InterPro" id="IPR011330">
    <property type="entry name" value="Glyco_hydro/deAcase_b/a-brl"/>
</dbReference>
<dbReference type="SUPFAM" id="SSF88713">
    <property type="entry name" value="Glycoside hydrolase/deacetylase"/>
    <property type="match status" value="1"/>
</dbReference>
<organism evidence="1 2">
    <name type="scientific">Aliiglaciecola litoralis</name>
    <dbReference type="NCBI Taxonomy" id="582857"/>
    <lineage>
        <taxon>Bacteria</taxon>
        <taxon>Pseudomonadati</taxon>
        <taxon>Pseudomonadota</taxon>
        <taxon>Gammaproteobacteria</taxon>
        <taxon>Alteromonadales</taxon>
        <taxon>Alteromonadaceae</taxon>
        <taxon>Aliiglaciecola</taxon>
    </lineage>
</organism>
<dbReference type="RefSeq" id="WP_343861318.1">
    <property type="nucleotide sequence ID" value="NZ_BAAAFD010000009.1"/>
</dbReference>
<evidence type="ECO:0000313" key="1">
    <source>
        <dbReference type="EMBL" id="GAA0858744.1"/>
    </source>
</evidence>
<name>A0ABP3WZM6_9ALTE</name>
<dbReference type="Gene3D" id="3.20.20.370">
    <property type="entry name" value="Glycoside hydrolase/deacetylase"/>
    <property type="match status" value="1"/>
</dbReference>
<dbReference type="CDD" id="cd10936">
    <property type="entry name" value="CE4_DAC2"/>
    <property type="match status" value="1"/>
</dbReference>
<sequence length="263" mass="29152">MTVSSIKYLVNKAFVLLFTVLSLCVHSAEIALIIDDMGNTSRDAAAFELPTQVAFSILPMTHLSKRYSRQAALQQREVMLHIPMESLAGNQLGPGAITSDMSPQSIRLTLLEALASVPDAIGVNNHMGSKLTQLSVPMEVTMQFLIEHNLFFVDSRTTRFSKAQRIAQDSGVMSLKRNVFLDHDATPEQIDAQFQRLLRLAKKYGYAVGIAHPYPQTVKYLRQALHNIEEQGVQLATVSELVELQQLTLNQNMSQNTGAIALD</sequence>
<accession>A0ABP3WZM6</accession>
<evidence type="ECO:0000313" key="2">
    <source>
        <dbReference type="Proteomes" id="UP001500359"/>
    </source>
</evidence>
<proteinExistence type="predicted"/>
<dbReference type="InterPro" id="IPR006837">
    <property type="entry name" value="Divergent_DAC"/>
</dbReference>
<comment type="caution">
    <text evidence="1">The sequence shown here is derived from an EMBL/GenBank/DDBJ whole genome shotgun (WGS) entry which is preliminary data.</text>
</comment>
<dbReference type="PANTHER" id="PTHR30105:SF2">
    <property type="entry name" value="DIVERGENT POLYSACCHARIDE DEACETYLASE SUPERFAMILY"/>
    <property type="match status" value="1"/>
</dbReference>
<dbReference type="PANTHER" id="PTHR30105">
    <property type="entry name" value="UNCHARACTERIZED YIBQ-RELATED"/>
    <property type="match status" value="1"/>
</dbReference>
<reference evidence="2" key="1">
    <citation type="journal article" date="2019" name="Int. J. Syst. Evol. Microbiol.">
        <title>The Global Catalogue of Microorganisms (GCM) 10K type strain sequencing project: providing services to taxonomists for standard genome sequencing and annotation.</title>
        <authorList>
            <consortium name="The Broad Institute Genomics Platform"/>
            <consortium name="The Broad Institute Genome Sequencing Center for Infectious Disease"/>
            <person name="Wu L."/>
            <person name="Ma J."/>
        </authorList>
    </citation>
    <scope>NUCLEOTIDE SEQUENCE [LARGE SCALE GENOMIC DNA]</scope>
    <source>
        <strain evidence="2">JCM 15896</strain>
    </source>
</reference>
<protein>
    <submittedName>
        <fullName evidence="1">Divergent polysaccharide deacetylase family protein</fullName>
    </submittedName>
</protein>
<keyword evidence="2" id="KW-1185">Reference proteome</keyword>
<gene>
    <name evidence="1" type="ORF">GCM10009114_29540</name>
</gene>
<dbReference type="EMBL" id="BAAAFD010000009">
    <property type="protein sequence ID" value="GAA0858744.1"/>
    <property type="molecule type" value="Genomic_DNA"/>
</dbReference>